<dbReference type="EMBL" id="AP009044">
    <property type="protein sequence ID" value="BAF55215.1"/>
    <property type="molecule type" value="Genomic_DNA"/>
</dbReference>
<evidence type="ECO:0008006" key="2">
    <source>
        <dbReference type="Google" id="ProtNLM"/>
    </source>
</evidence>
<dbReference type="Proteomes" id="UP000006698">
    <property type="component" value="Chromosome"/>
</dbReference>
<reference evidence="1" key="1">
    <citation type="journal article" date="2007" name="Microbiology">
        <title>Comparative analysis of the Corynebacterium glutamicum group and complete genome sequence of strain R.</title>
        <authorList>
            <person name="Yukawa H."/>
            <person name="Omumasaba C.A."/>
            <person name="Nonaka H."/>
            <person name="Kos P."/>
            <person name="Okai N."/>
            <person name="Suzuki N."/>
            <person name="Suda M."/>
            <person name="Tsuge Y."/>
            <person name="Watanabe J."/>
            <person name="Ikeda Y."/>
            <person name="Vertes A.A."/>
            <person name="Inui M."/>
        </authorList>
    </citation>
    <scope>NUCLEOTIDE SEQUENCE</scope>
    <source>
        <strain evidence="1">R</strain>
    </source>
</reference>
<accession>A0AB72VCC9</accession>
<proteinExistence type="predicted"/>
<dbReference type="KEGG" id="cgt:cgR_5042"/>
<sequence length="97" mass="10863">MMPFQRGLVSQSCWISCAVRGFPTFDIKVTSLSADSQWAVPTTKYELMHCHCFDVMCIGLRGGVVHTLLHRALVRQSVWVFKFCAGVVTPVVNFAKL</sequence>
<dbReference type="AlphaFoldDB" id="A0AB72VCC9"/>
<evidence type="ECO:0000313" key="1">
    <source>
        <dbReference type="EMBL" id="BAF55215.1"/>
    </source>
</evidence>
<gene>
    <name evidence="1" type="ordered locus">cgR_5042</name>
</gene>
<organism evidence="1">
    <name type="scientific">Corynebacterium glutamicum (strain R)</name>
    <dbReference type="NCBI Taxonomy" id="340322"/>
    <lineage>
        <taxon>Bacteria</taxon>
        <taxon>Bacillati</taxon>
        <taxon>Actinomycetota</taxon>
        <taxon>Actinomycetes</taxon>
        <taxon>Mycobacteriales</taxon>
        <taxon>Corynebacteriaceae</taxon>
        <taxon>Corynebacterium</taxon>
    </lineage>
</organism>
<name>A0AB72VCC9_CORGB</name>
<protein>
    <recommendedName>
        <fullName evidence="2">Secreted protein</fullName>
    </recommendedName>
</protein>